<proteinExistence type="predicted"/>
<feature type="compositionally biased region" description="Basic and acidic residues" evidence="1">
    <location>
        <begin position="1"/>
        <end position="19"/>
    </location>
</feature>
<dbReference type="EMBL" id="CADCTV010000984">
    <property type="protein sequence ID" value="CAA9372156.1"/>
    <property type="molecule type" value="Genomic_DNA"/>
</dbReference>
<feature type="region of interest" description="Disordered" evidence="1">
    <location>
        <begin position="1"/>
        <end position="30"/>
    </location>
</feature>
<organism evidence="2">
    <name type="scientific">uncultured Gemmatimonadota bacterium</name>
    <dbReference type="NCBI Taxonomy" id="203437"/>
    <lineage>
        <taxon>Bacteria</taxon>
        <taxon>Pseudomonadati</taxon>
        <taxon>Gemmatimonadota</taxon>
        <taxon>environmental samples</taxon>
    </lineage>
</organism>
<reference evidence="2" key="1">
    <citation type="submission" date="2020-02" db="EMBL/GenBank/DDBJ databases">
        <authorList>
            <person name="Meier V. D."/>
        </authorList>
    </citation>
    <scope>NUCLEOTIDE SEQUENCE</scope>
    <source>
        <strain evidence="2">AVDCRST_MAG89</strain>
    </source>
</reference>
<feature type="non-terminal residue" evidence="2">
    <location>
        <position position="1"/>
    </location>
</feature>
<gene>
    <name evidence="2" type="ORF">AVDCRST_MAG89-4686</name>
</gene>
<accession>A0A6J4N257</accession>
<evidence type="ECO:0000313" key="2">
    <source>
        <dbReference type="EMBL" id="CAA9372156.1"/>
    </source>
</evidence>
<feature type="non-terminal residue" evidence="2">
    <location>
        <position position="209"/>
    </location>
</feature>
<dbReference type="AlphaFoldDB" id="A0A6J4N257"/>
<protein>
    <submittedName>
        <fullName evidence="2">Uncharacterized protein</fullName>
    </submittedName>
</protein>
<sequence>EEDFRDRRDGGGHAGRERAGAGVRQLSHGGQRLLAGRPHRLPGGPGLVRRGRVVQRARPALGVRRAQRDLAGRRRFGGRGRVLRRARVRDAAAGVDAGSAVQRVPAGAPGVPGHGRRLVRRHPGGAGLRRHAGDLAGRTDHLAVRDPAGGVLALLSRERRGGRRDRHQLRRARRRRGDLWDVLRGRRAQLPRGGQLGLGVRAARRGALL</sequence>
<name>A0A6J4N257_9BACT</name>
<evidence type="ECO:0000256" key="1">
    <source>
        <dbReference type="SAM" id="MobiDB-lite"/>
    </source>
</evidence>